<dbReference type="GO" id="GO:0005773">
    <property type="term" value="C:vacuole"/>
    <property type="evidence" value="ECO:0007669"/>
    <property type="project" value="UniProtKB-SubCell"/>
</dbReference>
<dbReference type="PANTHER" id="PTHR11705">
    <property type="entry name" value="PROTEASE FAMILY M14 CARBOXYPEPTIDASE A,B"/>
    <property type="match status" value="1"/>
</dbReference>
<dbReference type="Gene3D" id="3.40.630.10">
    <property type="entry name" value="Zn peptidases"/>
    <property type="match status" value="1"/>
</dbReference>
<dbReference type="InterPro" id="IPR057246">
    <property type="entry name" value="CARBOXYPEPT_ZN_1"/>
</dbReference>
<dbReference type="CDD" id="cd03860">
    <property type="entry name" value="M14_CP_A-B_like"/>
    <property type="match status" value="1"/>
</dbReference>
<keyword evidence="7" id="KW-0479">Metal-binding</keyword>
<dbReference type="GO" id="GO:0071555">
    <property type="term" value="P:cell wall organization"/>
    <property type="evidence" value="ECO:0007669"/>
    <property type="project" value="UniProtKB-KW"/>
</dbReference>
<keyword evidence="8" id="KW-0732">Signal</keyword>
<evidence type="ECO:0000256" key="6">
    <source>
        <dbReference type="ARBA" id="ARBA00022554"/>
    </source>
</evidence>
<dbReference type="PROSITE" id="PS00132">
    <property type="entry name" value="CARBOXYPEPT_ZN_1"/>
    <property type="match status" value="1"/>
</dbReference>
<keyword evidence="18" id="KW-0121">Carboxypeptidase</keyword>
<evidence type="ECO:0000256" key="11">
    <source>
        <dbReference type="ARBA" id="ARBA00023316"/>
    </source>
</evidence>
<evidence type="ECO:0000256" key="1">
    <source>
        <dbReference type="ARBA" id="ARBA00001947"/>
    </source>
</evidence>
<sequence length="634" mass="70750">MPNLRQPLTLSRRPAKFLICCFRLPNLLQFILPSTSSQPINATSLEINCAAAIRLPPSLRPRHSSSPRPVGVVDNCFLSTAYVLHPISIVIAFDMRPQSVLSLAGLVLLAPVASAARFDIYSERHQETPGTIPNKVDLFPLLKRLRNGFVEIVFGPHPAKATTSSSHAKASLRDDHVNEVVLRFNLTTAEEETAFAAAAARTFLDVWTFNRDYVDVRIHKGDIRSLLSLLPGSLKTSYSTLITDLAAAVYDTYPALDTPAQIHRVDDRRANLKPARSGSDNYFFQDYQKLETIVQWMRLTEAMFPGITEVITIGQSYEGRDILGLKLGMKTRAPGTDKRKTVVVTGGMHAREWISTTTANYVAWSFITAFGREPMITKLLEHFDFVFIPVVNPDGVEYTWTTDRLWRKSRQQTGMSWCRGFDLDHAFGYEWGDFSENDPCSESYGGKEPWQATEAAALATWAKNASRETTEFIGLIDLHSYSQQVLFPFAYSCDVDPPNVENLEELAAGLAKAIRLSNGELYSVTSACEGAVAGRGFKPGAKRIETGGGSAIDWFYHELHAHYSYQIKLRDTGSYGFLLPKDNIIPVGEEIFSAMKYFGDYLLGNNGIEKSIGTAIPTPEEPDRSLELRRLRRK</sequence>
<name>A0A161WG57_COLIC</name>
<comment type="function">
    <text evidence="12">Inactive carboxypeptidase that may play a role in cell wall organization and biogenesis.</text>
</comment>
<evidence type="ECO:0000256" key="12">
    <source>
        <dbReference type="ARBA" id="ARBA00025210"/>
    </source>
</evidence>
<keyword evidence="18" id="KW-0378">Hydrolase</keyword>
<evidence type="ECO:0000256" key="16">
    <source>
        <dbReference type="SAM" id="MobiDB-lite"/>
    </source>
</evidence>
<dbReference type="AlphaFoldDB" id="A0A161WG57"/>
<dbReference type="SUPFAM" id="SSF53187">
    <property type="entry name" value="Zn-dependent exopeptidases"/>
    <property type="match status" value="1"/>
</dbReference>
<evidence type="ECO:0000259" key="17">
    <source>
        <dbReference type="PROSITE" id="PS52035"/>
    </source>
</evidence>
<dbReference type="PANTHER" id="PTHR11705:SF147">
    <property type="entry name" value="INACTIVE METALLOCARBOXYPEPTIDASE ECM14"/>
    <property type="match status" value="1"/>
</dbReference>
<dbReference type="FunFam" id="3.40.630.10:FF:000060">
    <property type="entry name" value="Putative metallocarboxypeptidase ecm14"/>
    <property type="match status" value="1"/>
</dbReference>
<dbReference type="GO" id="GO:0008270">
    <property type="term" value="F:zinc ion binding"/>
    <property type="evidence" value="ECO:0007669"/>
    <property type="project" value="InterPro"/>
</dbReference>
<dbReference type="PRINTS" id="PR00765">
    <property type="entry name" value="CRBOXYPTASEA"/>
</dbReference>
<evidence type="ECO:0000256" key="7">
    <source>
        <dbReference type="ARBA" id="ARBA00022723"/>
    </source>
</evidence>
<dbReference type="InterPro" id="IPR000834">
    <property type="entry name" value="Peptidase_M14"/>
</dbReference>
<dbReference type="Proteomes" id="UP000076584">
    <property type="component" value="Unassembled WGS sequence"/>
</dbReference>
<evidence type="ECO:0000256" key="8">
    <source>
        <dbReference type="ARBA" id="ARBA00022729"/>
    </source>
</evidence>
<evidence type="ECO:0000256" key="5">
    <source>
        <dbReference type="ARBA" id="ARBA00022525"/>
    </source>
</evidence>
<comment type="similarity">
    <text evidence="4 15">Belongs to the peptidase M14 family.</text>
</comment>
<organism evidence="18 19">
    <name type="scientific">Colletotrichum incanum</name>
    <name type="common">Soybean anthracnose fungus</name>
    <dbReference type="NCBI Taxonomy" id="1573173"/>
    <lineage>
        <taxon>Eukaryota</taxon>
        <taxon>Fungi</taxon>
        <taxon>Dikarya</taxon>
        <taxon>Ascomycota</taxon>
        <taxon>Pezizomycotina</taxon>
        <taxon>Sordariomycetes</taxon>
        <taxon>Hypocreomycetidae</taxon>
        <taxon>Glomerellales</taxon>
        <taxon>Glomerellaceae</taxon>
        <taxon>Colletotrichum</taxon>
        <taxon>Colletotrichum spaethianum species complex</taxon>
    </lineage>
</organism>
<dbReference type="STRING" id="1573173.A0A161WG57"/>
<dbReference type="GO" id="GO:0004181">
    <property type="term" value="F:metallocarboxypeptidase activity"/>
    <property type="evidence" value="ECO:0007669"/>
    <property type="project" value="InterPro"/>
</dbReference>
<evidence type="ECO:0000313" key="19">
    <source>
        <dbReference type="Proteomes" id="UP000076584"/>
    </source>
</evidence>
<keyword evidence="6" id="KW-0926">Vacuole</keyword>
<feature type="domain" description="Peptidase M14" evidence="17">
    <location>
        <begin position="286"/>
        <end position="602"/>
    </location>
</feature>
<evidence type="ECO:0000256" key="13">
    <source>
        <dbReference type="ARBA" id="ARBA00026187"/>
    </source>
</evidence>
<evidence type="ECO:0000256" key="14">
    <source>
        <dbReference type="ARBA" id="ARBA00026213"/>
    </source>
</evidence>
<keyword evidence="9" id="KW-0862">Zinc</keyword>
<evidence type="ECO:0000256" key="9">
    <source>
        <dbReference type="ARBA" id="ARBA00022833"/>
    </source>
</evidence>
<keyword evidence="5" id="KW-0964">Secreted</keyword>
<proteinExistence type="inferred from homology"/>
<comment type="caution">
    <text evidence="15">Lacks conserved residue(s) required for the propagation of feature annotation.</text>
</comment>
<keyword evidence="19" id="KW-1185">Reference proteome</keyword>
<feature type="compositionally biased region" description="Basic and acidic residues" evidence="16">
    <location>
        <begin position="621"/>
        <end position="634"/>
    </location>
</feature>
<comment type="caution">
    <text evidence="18">The sequence shown here is derived from an EMBL/GenBank/DDBJ whole genome shotgun (WGS) entry which is preliminary data.</text>
</comment>
<evidence type="ECO:0000256" key="10">
    <source>
        <dbReference type="ARBA" id="ARBA00023157"/>
    </source>
</evidence>
<comment type="subcellular location">
    <subcellularLocation>
        <location evidence="3">Secreted</location>
    </subcellularLocation>
    <subcellularLocation>
        <location evidence="2">Vacuole</location>
    </subcellularLocation>
</comment>
<evidence type="ECO:0000256" key="15">
    <source>
        <dbReference type="PROSITE-ProRule" id="PRU01379"/>
    </source>
</evidence>
<dbReference type="SMART" id="SM00631">
    <property type="entry name" value="Zn_pept"/>
    <property type="match status" value="1"/>
</dbReference>
<dbReference type="GO" id="GO:0005576">
    <property type="term" value="C:extracellular region"/>
    <property type="evidence" value="ECO:0007669"/>
    <property type="project" value="UniProtKB-SubCell"/>
</dbReference>
<reference evidence="18 19" key="1">
    <citation type="submission" date="2015-06" db="EMBL/GenBank/DDBJ databases">
        <title>Survival trade-offs in plant roots during colonization by closely related pathogenic and mutualistic fungi.</title>
        <authorList>
            <person name="Hacquard S."/>
            <person name="Kracher B."/>
            <person name="Hiruma K."/>
            <person name="Weinman A."/>
            <person name="Muench P."/>
            <person name="Garrido Oter R."/>
            <person name="Ver Loren van Themaat E."/>
            <person name="Dallerey J.-F."/>
            <person name="Damm U."/>
            <person name="Henrissat B."/>
            <person name="Lespinet O."/>
            <person name="Thon M."/>
            <person name="Kemen E."/>
            <person name="McHardy A.C."/>
            <person name="Schulze-Lefert P."/>
            <person name="O'Connell R.J."/>
        </authorList>
    </citation>
    <scope>NUCLEOTIDE SEQUENCE [LARGE SCALE GENOMIC DNA]</scope>
    <source>
        <strain evidence="18 19">MAFF 238704</strain>
    </source>
</reference>
<dbReference type="EMBL" id="LFIW01001106">
    <property type="protein sequence ID" value="KZL83458.1"/>
    <property type="molecule type" value="Genomic_DNA"/>
</dbReference>
<dbReference type="Pfam" id="PF00246">
    <property type="entry name" value="Peptidase_M14"/>
    <property type="match status" value="1"/>
</dbReference>
<keyword evidence="10" id="KW-1015">Disulfide bond</keyword>
<evidence type="ECO:0000256" key="4">
    <source>
        <dbReference type="ARBA" id="ARBA00005988"/>
    </source>
</evidence>
<accession>A0A161WG57</accession>
<keyword evidence="11" id="KW-0961">Cell wall biogenesis/degradation</keyword>
<comment type="cofactor">
    <cofactor evidence="1">
        <name>Zn(2+)</name>
        <dbReference type="ChEBI" id="CHEBI:29105"/>
    </cofactor>
</comment>
<evidence type="ECO:0000313" key="18">
    <source>
        <dbReference type="EMBL" id="KZL83458.1"/>
    </source>
</evidence>
<keyword evidence="18" id="KW-0645">Protease</keyword>
<protein>
    <recommendedName>
        <fullName evidence="13">Inactive metallocarboxypeptidase ECM14</fullName>
    </recommendedName>
    <alternativeName>
        <fullName evidence="14">Inactive metallocarboxypeptidase ecm14</fullName>
    </alternativeName>
</protein>
<feature type="region of interest" description="Disordered" evidence="16">
    <location>
        <begin position="614"/>
        <end position="634"/>
    </location>
</feature>
<evidence type="ECO:0000256" key="3">
    <source>
        <dbReference type="ARBA" id="ARBA00004613"/>
    </source>
</evidence>
<evidence type="ECO:0000256" key="2">
    <source>
        <dbReference type="ARBA" id="ARBA00004116"/>
    </source>
</evidence>
<gene>
    <name evidence="18" type="ORF">CI238_02504</name>
</gene>
<dbReference type="GO" id="GO:0006508">
    <property type="term" value="P:proteolysis"/>
    <property type="evidence" value="ECO:0007669"/>
    <property type="project" value="InterPro"/>
</dbReference>
<dbReference type="PROSITE" id="PS52035">
    <property type="entry name" value="PEPTIDASE_M14"/>
    <property type="match status" value="1"/>
</dbReference>